<gene>
    <name evidence="4" type="ORF">GPAL_2514</name>
</gene>
<dbReference type="OrthoDB" id="151099at2"/>
<keyword evidence="5" id="KW-1185">Reference proteome</keyword>
<keyword evidence="1" id="KW-0472">Membrane</keyword>
<dbReference type="PROSITE" id="PS50006">
    <property type="entry name" value="FHA_DOMAIN"/>
    <property type="match status" value="1"/>
</dbReference>
<feature type="domain" description="FHA" evidence="3">
    <location>
        <begin position="395"/>
        <end position="453"/>
    </location>
</feature>
<comment type="caution">
    <text evidence="4">The sequence shown here is derived from an EMBL/GenBank/DDBJ whole genome shotgun (WGS) entry which is preliminary data.</text>
</comment>
<dbReference type="Gene3D" id="2.60.200.20">
    <property type="match status" value="1"/>
</dbReference>
<dbReference type="AlphaFoldDB" id="K6YZL4"/>
<evidence type="ECO:0000313" key="4">
    <source>
        <dbReference type="EMBL" id="GAC29371.1"/>
    </source>
</evidence>
<dbReference type="EMBL" id="BAEQ01000045">
    <property type="protein sequence ID" value="GAC29371.1"/>
    <property type="molecule type" value="Genomic_DNA"/>
</dbReference>
<organism evidence="4 5">
    <name type="scientific">Brumicola pallidula DSM 14239 = ACAM 615</name>
    <dbReference type="NCBI Taxonomy" id="1121922"/>
    <lineage>
        <taxon>Bacteria</taxon>
        <taxon>Pseudomonadati</taxon>
        <taxon>Pseudomonadota</taxon>
        <taxon>Gammaproteobacteria</taxon>
        <taxon>Alteromonadales</taxon>
        <taxon>Alteromonadaceae</taxon>
        <taxon>Brumicola</taxon>
    </lineage>
</organism>
<dbReference type="STRING" id="1121922.GCA_000428905_02274"/>
<evidence type="ECO:0000256" key="1">
    <source>
        <dbReference type="SAM" id="Phobius"/>
    </source>
</evidence>
<feature type="chain" id="PRO_5003900508" description="FHA domain-containing protein" evidence="2">
    <location>
        <begin position="22"/>
        <end position="629"/>
    </location>
</feature>
<name>K6YZL4_9ALTE</name>
<protein>
    <recommendedName>
        <fullName evidence="3">FHA domain-containing protein</fullName>
    </recommendedName>
</protein>
<dbReference type="InterPro" id="IPR000253">
    <property type="entry name" value="FHA_dom"/>
</dbReference>
<dbReference type="Proteomes" id="UP000006251">
    <property type="component" value="Unassembled WGS sequence"/>
</dbReference>
<keyword evidence="1" id="KW-0812">Transmembrane</keyword>
<evidence type="ECO:0000313" key="5">
    <source>
        <dbReference type="Proteomes" id="UP000006251"/>
    </source>
</evidence>
<accession>K6YZL4</accession>
<feature type="signal peptide" evidence="2">
    <location>
        <begin position="1"/>
        <end position="21"/>
    </location>
</feature>
<evidence type="ECO:0000256" key="2">
    <source>
        <dbReference type="SAM" id="SignalP"/>
    </source>
</evidence>
<sequence length="629" mass="71674">MNKVVCFLLMALLMLATQYHRHSLASSLLIEGSTLHNVLQGKINNNSSFIIPKLPALAERNLPPLATPIASTKKRYTYKLTLVNFTPQELDIVSSMLLSSTDDVNTRLLDEKTTLHFLGLFLPSKEITFELSTILSPSQFREQMSLLFKRMNVEVSSLFINQDNLFKSTRAVSAYSIQLVMFWSALVILMILLTLLAFWSWVQFKLNCYESNNQSAKWVRFVHILRLIPVPFLCRNKWQKELSYWQKRVSQADIWFDNAQRLLQNNEIESAHIFVKKALEDNASNITAQALEVTIAEQLYKYQVIQDEREQFKSRVSKAVELAHAGKVFAALEQAYSALELCQRQAGVNRPLVDLQIESTKNLIHRISTNQGQRCEGIILASREHKIHINCAQSMRIGRSIPKAQGDTSADVTLPQDTLSRVHQGIIIVRQINGFTIQDLGSTNGMWLQYRACENNQEYILAEMDQIYLSPPDELGSIGFQVRYLGTNQSIALDLCQNAMIPAVSFSSAKSFLNPSEYAGHRWYLSNENFYLICSLNKYMWYSESQWRASQAQQETKADINEVLKIELKGEVWLHLSSQTCDVKIDNTRILGPVPLPLKSQLSVNGFVIDMLLIAAQVVDKSVKEMLYD</sequence>
<dbReference type="SUPFAM" id="SSF49879">
    <property type="entry name" value="SMAD/FHA domain"/>
    <property type="match status" value="1"/>
</dbReference>
<dbReference type="RefSeq" id="WP_006012179.1">
    <property type="nucleotide sequence ID" value="NZ_AUAV01000011.1"/>
</dbReference>
<evidence type="ECO:0000259" key="3">
    <source>
        <dbReference type="PROSITE" id="PS50006"/>
    </source>
</evidence>
<proteinExistence type="predicted"/>
<keyword evidence="2" id="KW-0732">Signal</keyword>
<keyword evidence="1" id="KW-1133">Transmembrane helix</keyword>
<dbReference type="Pfam" id="PF00498">
    <property type="entry name" value="FHA"/>
    <property type="match status" value="1"/>
</dbReference>
<dbReference type="InterPro" id="IPR008984">
    <property type="entry name" value="SMAD_FHA_dom_sf"/>
</dbReference>
<feature type="transmembrane region" description="Helical" evidence="1">
    <location>
        <begin position="180"/>
        <end position="202"/>
    </location>
</feature>
<reference evidence="5" key="1">
    <citation type="journal article" date="2014" name="Environ. Microbiol.">
        <title>Comparative genomics of the marine bacterial genus Glaciecola reveals the high degree of genomic diversity and genomic characteristic for cold adaptation.</title>
        <authorList>
            <person name="Qin Q.L."/>
            <person name="Xie B.B."/>
            <person name="Yu Y."/>
            <person name="Shu Y.L."/>
            <person name="Rong J.C."/>
            <person name="Zhang Y.J."/>
            <person name="Zhao D.L."/>
            <person name="Chen X.L."/>
            <person name="Zhang X.Y."/>
            <person name="Chen B."/>
            <person name="Zhou B.C."/>
            <person name="Zhang Y.Z."/>
        </authorList>
    </citation>
    <scope>NUCLEOTIDE SEQUENCE [LARGE SCALE GENOMIC DNA]</scope>
    <source>
        <strain evidence="5">ACAM 615</strain>
    </source>
</reference>